<dbReference type="Proteomes" id="UP001295423">
    <property type="component" value="Unassembled WGS sequence"/>
</dbReference>
<feature type="compositionally biased region" description="Basic and acidic residues" evidence="2">
    <location>
        <begin position="231"/>
        <end position="240"/>
    </location>
</feature>
<feature type="compositionally biased region" description="Polar residues" evidence="2">
    <location>
        <begin position="267"/>
        <end position="277"/>
    </location>
</feature>
<organism evidence="3 4">
    <name type="scientific">Cylindrotheca closterium</name>
    <dbReference type="NCBI Taxonomy" id="2856"/>
    <lineage>
        <taxon>Eukaryota</taxon>
        <taxon>Sar</taxon>
        <taxon>Stramenopiles</taxon>
        <taxon>Ochrophyta</taxon>
        <taxon>Bacillariophyta</taxon>
        <taxon>Bacillariophyceae</taxon>
        <taxon>Bacillariophycidae</taxon>
        <taxon>Bacillariales</taxon>
        <taxon>Bacillariaceae</taxon>
        <taxon>Cylindrotheca</taxon>
    </lineage>
</organism>
<accession>A0AAD2CAD0</accession>
<name>A0AAD2CAD0_9STRA</name>
<protein>
    <submittedName>
        <fullName evidence="3">Uncharacterized protein</fullName>
    </submittedName>
</protein>
<evidence type="ECO:0000256" key="2">
    <source>
        <dbReference type="SAM" id="MobiDB-lite"/>
    </source>
</evidence>
<reference evidence="3" key="1">
    <citation type="submission" date="2023-08" db="EMBL/GenBank/DDBJ databases">
        <authorList>
            <person name="Audoor S."/>
            <person name="Bilcke G."/>
        </authorList>
    </citation>
    <scope>NUCLEOTIDE SEQUENCE</scope>
</reference>
<sequence length="372" mass="40797">MATEDVETIEFQTSVIIPEIVTAGESAQGELSPKGLAEQLEEAKLDAKKSAEALDDLISGVRAVKRILDKHAGDEKASMKESTTRDAELIAHLSNQLPGILGSDLMALVNAANMARGHAKLASDEAEAAVSEMQEARKEAEESNTKARTAAKISKKLYEDNLALQQQVGHLKKERRTLVKAVRDLQQEQEQTNKFDTWRLLEEHVQNSLTMHEMILKTPTRGARQNSFFDPAHESTRSMSDEDGSNYISASSVEKPEKPKKFGRISPTPTASCSEDSMSYHKHEGHSTPSRSFEDQENVGMPTDVSLIKRRPTSPLGTPIISREGNGAESQELKPICDPQILRTLAIPGDDRVGGPDLPSPRVRVAPGLYEV</sequence>
<gene>
    <name evidence="3" type="ORF">CYCCA115_LOCUS337</name>
</gene>
<feature type="coiled-coil region" evidence="1">
    <location>
        <begin position="119"/>
        <end position="191"/>
    </location>
</feature>
<evidence type="ECO:0000313" key="3">
    <source>
        <dbReference type="EMBL" id="CAJ1901814.1"/>
    </source>
</evidence>
<dbReference type="AlphaFoldDB" id="A0AAD2CAD0"/>
<evidence type="ECO:0000313" key="4">
    <source>
        <dbReference type="Proteomes" id="UP001295423"/>
    </source>
</evidence>
<dbReference type="EMBL" id="CAKOGP040000001">
    <property type="protein sequence ID" value="CAJ1901814.1"/>
    <property type="molecule type" value="Genomic_DNA"/>
</dbReference>
<keyword evidence="4" id="KW-1185">Reference proteome</keyword>
<evidence type="ECO:0000256" key="1">
    <source>
        <dbReference type="SAM" id="Coils"/>
    </source>
</evidence>
<comment type="caution">
    <text evidence="3">The sequence shown here is derived from an EMBL/GenBank/DDBJ whole genome shotgun (WGS) entry which is preliminary data.</text>
</comment>
<proteinExistence type="predicted"/>
<feature type="region of interest" description="Disordered" evidence="2">
    <location>
        <begin position="231"/>
        <end position="334"/>
    </location>
</feature>
<keyword evidence="1" id="KW-0175">Coiled coil</keyword>